<reference evidence="3" key="1">
    <citation type="submission" date="2011-05" db="EMBL/GenBank/DDBJ databases">
        <title>Insights into the evolution of the great apes provided by the gorilla genome.</title>
        <authorList>
            <person name="Scally A."/>
        </authorList>
    </citation>
    <scope>NUCLEOTIDE SEQUENCE [LARGE SCALE GENOMIC DNA]</scope>
</reference>
<dbReference type="GeneTree" id="ENSGT00390000010991"/>
<dbReference type="Pfam" id="PF05918">
    <property type="entry name" value="API5"/>
    <property type="match status" value="1"/>
</dbReference>
<keyword evidence="1" id="KW-0053">Apoptosis</keyword>
<organism evidence="2 3">
    <name type="scientific">Gorilla gorilla gorilla</name>
    <name type="common">Western lowland gorilla</name>
    <dbReference type="NCBI Taxonomy" id="9595"/>
    <lineage>
        <taxon>Eukaryota</taxon>
        <taxon>Metazoa</taxon>
        <taxon>Chordata</taxon>
        <taxon>Craniata</taxon>
        <taxon>Vertebrata</taxon>
        <taxon>Euteleostomi</taxon>
        <taxon>Mammalia</taxon>
        <taxon>Eutheria</taxon>
        <taxon>Euarchontoglires</taxon>
        <taxon>Primates</taxon>
        <taxon>Haplorrhini</taxon>
        <taxon>Catarrhini</taxon>
        <taxon>Hominidae</taxon>
        <taxon>Gorilla</taxon>
    </lineage>
</organism>
<dbReference type="Proteomes" id="UP000001519">
    <property type="component" value="Chromosome 11"/>
</dbReference>
<reference evidence="2" key="4">
    <citation type="submission" date="2025-09" db="UniProtKB">
        <authorList>
            <consortium name="Ensembl"/>
        </authorList>
    </citation>
    <scope>IDENTIFICATION</scope>
</reference>
<keyword evidence="3" id="KW-1185">Reference proteome</keyword>
<dbReference type="AlphaFoldDB" id="A0A2I2ZN16"/>
<dbReference type="PANTHER" id="PTHR12758">
    <property type="entry name" value="APOPTOSIS INHIBITOR 5-RELATED"/>
    <property type="match status" value="1"/>
</dbReference>
<dbReference type="Bgee" id="ENSGGOG00000002358">
    <property type="expression patterns" value="Expressed in cerebellum and 6 other cell types or tissues"/>
</dbReference>
<evidence type="ECO:0000313" key="3">
    <source>
        <dbReference type="Proteomes" id="UP000001519"/>
    </source>
</evidence>
<dbReference type="EMBL" id="CABD030078494">
    <property type="status" value="NOT_ANNOTATED_CDS"/>
    <property type="molecule type" value="Genomic_DNA"/>
</dbReference>
<evidence type="ECO:0000313" key="2">
    <source>
        <dbReference type="Ensembl" id="ENSGGOP00000048561.1"/>
    </source>
</evidence>
<reference evidence="2" key="3">
    <citation type="submission" date="2025-08" db="UniProtKB">
        <authorList>
            <consortium name="Ensembl"/>
        </authorList>
    </citation>
    <scope>IDENTIFICATION</scope>
</reference>
<name>A0A2I2ZN16_GORGO</name>
<dbReference type="Ensembl" id="ENSGGOT00000060188.1">
    <property type="protein sequence ID" value="ENSGGOP00000048561.1"/>
    <property type="gene ID" value="ENSGGOG00000002358.3"/>
</dbReference>
<dbReference type="InterPro" id="IPR008383">
    <property type="entry name" value="API5"/>
</dbReference>
<dbReference type="SMR" id="A0A2I2ZN16"/>
<dbReference type="GO" id="GO:0006915">
    <property type="term" value="P:apoptotic process"/>
    <property type="evidence" value="ECO:0007669"/>
    <property type="project" value="UniProtKB-KW"/>
</dbReference>
<dbReference type="PANTHER" id="PTHR12758:SF19">
    <property type="entry name" value="APOPTOSIS INHIBITOR 5"/>
    <property type="match status" value="1"/>
</dbReference>
<gene>
    <name evidence="2" type="primary">API5</name>
</gene>
<accession>A0A2I2ZN16</accession>
<protein>
    <submittedName>
        <fullName evidence="2">Apoptosis inhibitor 5</fullName>
    </submittedName>
</protein>
<proteinExistence type="predicted"/>
<sequence length="123" mass="13841">MPTVEELYRNYGILADATEQVGQHKDAYQVILDGVKGGTKEKRLAAQFIPKFFKHFPELADSAINAQLDLCEDEDVSKTSAFFSIVMSLIYLNSTTHWIAGDVPLNRLLPSAKNLMFFIPLYV</sequence>
<reference evidence="2 3" key="2">
    <citation type="journal article" date="2012" name="Nature">
        <title>Insights into hominid evolution from the gorilla genome sequence.</title>
        <authorList>
            <person name="Scally A."/>
            <person name="Dutheil J.Y."/>
            <person name="Hillier L.W."/>
            <person name="Jordan G.E."/>
            <person name="Goodhead I."/>
            <person name="Herrero J."/>
            <person name="Hobolth A."/>
            <person name="Lappalainen T."/>
            <person name="Mailund T."/>
            <person name="Marques-Bonet T."/>
            <person name="McCarthy S."/>
            <person name="Montgomery S.H."/>
            <person name="Schwalie P.C."/>
            <person name="Tang Y.A."/>
            <person name="Ward M.C."/>
            <person name="Xue Y."/>
            <person name="Yngvadottir B."/>
            <person name="Alkan C."/>
            <person name="Andersen L.N."/>
            <person name="Ayub Q."/>
            <person name="Ball E.V."/>
            <person name="Beal K."/>
            <person name="Bradley B.J."/>
            <person name="Chen Y."/>
            <person name="Clee C.M."/>
            <person name="Fitzgerald S."/>
            <person name="Graves T.A."/>
            <person name="Gu Y."/>
            <person name="Heath P."/>
            <person name="Heger A."/>
            <person name="Karakoc E."/>
            <person name="Kolb-Kokocinski A."/>
            <person name="Laird G.K."/>
            <person name="Lunter G."/>
            <person name="Meader S."/>
            <person name="Mort M."/>
            <person name="Mullikin J.C."/>
            <person name="Munch K."/>
            <person name="O'Connor T.D."/>
            <person name="Phillips A.D."/>
            <person name="Prado-Martinez J."/>
            <person name="Rogers A.S."/>
            <person name="Sajjadian S."/>
            <person name="Schmidt D."/>
            <person name="Shaw K."/>
            <person name="Simpson J.T."/>
            <person name="Stenson P.D."/>
            <person name="Turner D.J."/>
            <person name="Vigilant L."/>
            <person name="Vilella A.J."/>
            <person name="Whitener W."/>
            <person name="Zhu B."/>
            <person name="Cooper D.N."/>
            <person name="de Jong P."/>
            <person name="Dermitzakis E.T."/>
            <person name="Eichler E.E."/>
            <person name="Flicek P."/>
            <person name="Goldman N."/>
            <person name="Mundy N.I."/>
            <person name="Ning Z."/>
            <person name="Odom D.T."/>
            <person name="Ponting C.P."/>
            <person name="Quail M.A."/>
            <person name="Ryder O.A."/>
            <person name="Searle S.M."/>
            <person name="Warren W.C."/>
            <person name="Wilson R.K."/>
            <person name="Schierup M.H."/>
            <person name="Rogers J."/>
            <person name="Tyler-Smith C."/>
            <person name="Durbin R."/>
        </authorList>
    </citation>
    <scope>NUCLEOTIDE SEQUENCE [LARGE SCALE GENOMIC DNA]</scope>
</reference>
<evidence type="ECO:0000256" key="1">
    <source>
        <dbReference type="ARBA" id="ARBA00022703"/>
    </source>
</evidence>